<dbReference type="AlphaFoldDB" id="A0A1F5IAF9"/>
<dbReference type="EMBL" id="MFBY01000035">
    <property type="protein sequence ID" value="OGE13342.1"/>
    <property type="molecule type" value="Genomic_DNA"/>
</dbReference>
<dbReference type="Proteomes" id="UP000177300">
    <property type="component" value="Unassembled WGS sequence"/>
</dbReference>
<organism evidence="1 2">
    <name type="scientific">Candidatus Curtissbacteria bacterium RIFCSPLOWO2_12_FULL_38_9</name>
    <dbReference type="NCBI Taxonomy" id="1797735"/>
    <lineage>
        <taxon>Bacteria</taxon>
        <taxon>Candidatus Curtissiibacteriota</taxon>
    </lineage>
</organism>
<comment type="caution">
    <text evidence="1">The sequence shown here is derived from an EMBL/GenBank/DDBJ whole genome shotgun (WGS) entry which is preliminary data.</text>
</comment>
<sequence length="156" mass="17537">MLSSQLSPSFFNNLRPLDRAGAVDISQNKVEAQIASAVGRGEVKRFSDLLEAIQYPNVTQYNLDRDRAIPDHDWISISFTTKDNFDSVLEFYKSKFPSNEPYIETRSTSAATGEPIEPFRSAQISTTDQKSGLFLRLDIHEDVTQNSTRVSLTNSD</sequence>
<proteinExistence type="predicted"/>
<evidence type="ECO:0000313" key="2">
    <source>
        <dbReference type="Proteomes" id="UP000177300"/>
    </source>
</evidence>
<evidence type="ECO:0000313" key="1">
    <source>
        <dbReference type="EMBL" id="OGE13342.1"/>
    </source>
</evidence>
<reference evidence="1 2" key="1">
    <citation type="journal article" date="2016" name="Nat. Commun.">
        <title>Thousands of microbial genomes shed light on interconnected biogeochemical processes in an aquifer system.</title>
        <authorList>
            <person name="Anantharaman K."/>
            <person name="Brown C.T."/>
            <person name="Hug L.A."/>
            <person name="Sharon I."/>
            <person name="Castelle C.J."/>
            <person name="Probst A.J."/>
            <person name="Thomas B.C."/>
            <person name="Singh A."/>
            <person name="Wilkins M.J."/>
            <person name="Karaoz U."/>
            <person name="Brodie E.L."/>
            <person name="Williams K.H."/>
            <person name="Hubbard S.S."/>
            <person name="Banfield J.F."/>
        </authorList>
    </citation>
    <scope>NUCLEOTIDE SEQUENCE [LARGE SCALE GENOMIC DNA]</scope>
</reference>
<gene>
    <name evidence="1" type="ORF">A3G14_02635</name>
</gene>
<name>A0A1F5IAF9_9BACT</name>
<accession>A0A1F5IAF9</accession>
<protein>
    <submittedName>
        <fullName evidence="1">Uncharacterized protein</fullName>
    </submittedName>
</protein>